<gene>
    <name evidence="3" type="ORF">BE18_04585</name>
</gene>
<dbReference type="EMBL" id="JEMC01002069">
    <property type="protein sequence ID" value="KYF91083.1"/>
    <property type="molecule type" value="Genomic_DNA"/>
</dbReference>
<dbReference type="GO" id="GO:0047527">
    <property type="term" value="F:2,3-dihydroxybenzoate-serine ligase activity"/>
    <property type="evidence" value="ECO:0007669"/>
    <property type="project" value="TreeGrafter"/>
</dbReference>
<dbReference type="GO" id="GO:0009366">
    <property type="term" value="C:enterobactin synthetase complex"/>
    <property type="evidence" value="ECO:0007669"/>
    <property type="project" value="TreeGrafter"/>
</dbReference>
<feature type="region of interest" description="Disordered" evidence="1">
    <location>
        <begin position="508"/>
        <end position="531"/>
    </location>
</feature>
<dbReference type="GO" id="GO:0009239">
    <property type="term" value="P:enterobactin biosynthetic process"/>
    <property type="evidence" value="ECO:0007669"/>
    <property type="project" value="TreeGrafter"/>
</dbReference>
<sequence length="531" mass="58695">MRLMQLVALVYEEFDVIVDLSEVMGSEVTLAWIAGVVEQRRGGGGHDAVPEGPPGATRSDALGAAPGAPVPLSDLQLAFWDMRLYGPAMTAYNEGVSHLVEGDLDIAVCRKVLSELVATQPALRSAYLELNGVPVQREVPFAEIADALRIEVVDLSSHEDPMAECAAQHRAMYATQFDLSSPPCFRVVLWRVGERRWVVSWVVYHIVTDWWAVDVLRRSAATVYRAMMMPGGTSPQEPPRIVPLDPHAGTAFTADDRAYWLSKFETPPRPVDLSRRPRPAIKTYVGEMYVEELARVSAGQLDGLRERLSVTMSSLTFSAFCILLAATSGEDDVTVGVPFLNRQHASVQDAVGLFVNSLPVRLNVDGAMDVANYVRACHGELLEAFRHGRYPSYRLIREAKTPNRLNRAPLYEQLFSYYENTVVNVACTQTQLRVTEIELPRGTSKYDLSLFVTRSGDRLSCKAEYATALFAERDVADLVSRYQFVLERMIADPAAAVRELVSATRERAAQAGREPSAARGAGTLEHPARRV</sequence>
<evidence type="ECO:0000256" key="1">
    <source>
        <dbReference type="SAM" id="MobiDB-lite"/>
    </source>
</evidence>
<dbReference type="Gene3D" id="3.30.559.30">
    <property type="entry name" value="Nonribosomal peptide synthetase, condensation domain"/>
    <property type="match status" value="1"/>
</dbReference>
<dbReference type="Pfam" id="PF00668">
    <property type="entry name" value="Condensation"/>
    <property type="match status" value="1"/>
</dbReference>
<dbReference type="Gene3D" id="3.30.559.10">
    <property type="entry name" value="Chloramphenicol acetyltransferase-like domain"/>
    <property type="match status" value="1"/>
</dbReference>
<dbReference type="InterPro" id="IPR023213">
    <property type="entry name" value="CAT-like_dom_sf"/>
</dbReference>
<dbReference type="GO" id="GO:0043041">
    <property type="term" value="P:amino acid activation for nonribosomal peptide biosynthetic process"/>
    <property type="evidence" value="ECO:0007669"/>
    <property type="project" value="TreeGrafter"/>
</dbReference>
<dbReference type="SUPFAM" id="SSF52777">
    <property type="entry name" value="CoA-dependent acyltransferases"/>
    <property type="match status" value="2"/>
</dbReference>
<dbReference type="Proteomes" id="UP000075515">
    <property type="component" value="Unassembled WGS sequence"/>
</dbReference>
<name>A0A150SF10_SORCE</name>
<accession>A0A150SF10</accession>
<dbReference type="AlphaFoldDB" id="A0A150SF10"/>
<protein>
    <recommendedName>
        <fullName evidence="2">Condensation domain-containing protein</fullName>
    </recommendedName>
</protein>
<dbReference type="PANTHER" id="PTHR45527:SF1">
    <property type="entry name" value="FATTY ACID SYNTHASE"/>
    <property type="match status" value="1"/>
</dbReference>
<evidence type="ECO:0000313" key="3">
    <source>
        <dbReference type="EMBL" id="KYF91083.1"/>
    </source>
</evidence>
<dbReference type="InterPro" id="IPR001242">
    <property type="entry name" value="Condensation_dom"/>
</dbReference>
<dbReference type="GO" id="GO:0005829">
    <property type="term" value="C:cytosol"/>
    <property type="evidence" value="ECO:0007669"/>
    <property type="project" value="TreeGrafter"/>
</dbReference>
<reference evidence="3 4" key="1">
    <citation type="submission" date="2014-02" db="EMBL/GenBank/DDBJ databases">
        <title>The small core and large imbalanced accessory genome model reveals a collaborative survival strategy of Sorangium cellulosum strains in nature.</title>
        <authorList>
            <person name="Han K."/>
            <person name="Peng R."/>
            <person name="Blom J."/>
            <person name="Li Y.-Z."/>
        </authorList>
    </citation>
    <scope>NUCLEOTIDE SEQUENCE [LARGE SCALE GENOMIC DNA]</scope>
    <source>
        <strain evidence="3 4">So0149</strain>
    </source>
</reference>
<organism evidence="3 4">
    <name type="scientific">Sorangium cellulosum</name>
    <name type="common">Polyangium cellulosum</name>
    <dbReference type="NCBI Taxonomy" id="56"/>
    <lineage>
        <taxon>Bacteria</taxon>
        <taxon>Pseudomonadati</taxon>
        <taxon>Myxococcota</taxon>
        <taxon>Polyangia</taxon>
        <taxon>Polyangiales</taxon>
        <taxon>Polyangiaceae</taxon>
        <taxon>Sorangium</taxon>
    </lineage>
</organism>
<dbReference type="PANTHER" id="PTHR45527">
    <property type="entry name" value="NONRIBOSOMAL PEPTIDE SYNTHETASE"/>
    <property type="match status" value="1"/>
</dbReference>
<evidence type="ECO:0000313" key="4">
    <source>
        <dbReference type="Proteomes" id="UP000075515"/>
    </source>
</evidence>
<feature type="domain" description="Condensation" evidence="2">
    <location>
        <begin position="70"/>
        <end position="506"/>
    </location>
</feature>
<comment type="caution">
    <text evidence="3">The sequence shown here is derived from an EMBL/GenBank/DDBJ whole genome shotgun (WGS) entry which is preliminary data.</text>
</comment>
<evidence type="ECO:0000259" key="2">
    <source>
        <dbReference type="Pfam" id="PF00668"/>
    </source>
</evidence>
<proteinExistence type="predicted"/>
<dbReference type="GO" id="GO:0031177">
    <property type="term" value="F:phosphopantetheine binding"/>
    <property type="evidence" value="ECO:0007669"/>
    <property type="project" value="TreeGrafter"/>
</dbReference>